<feature type="compositionally biased region" description="Low complexity" evidence="1">
    <location>
        <begin position="80"/>
        <end position="94"/>
    </location>
</feature>
<feature type="region of interest" description="Disordered" evidence="1">
    <location>
        <begin position="1"/>
        <end position="162"/>
    </location>
</feature>
<organism evidence="2 3">
    <name type="scientific">Pleurodeles waltl</name>
    <name type="common">Iberian ribbed newt</name>
    <dbReference type="NCBI Taxonomy" id="8319"/>
    <lineage>
        <taxon>Eukaryota</taxon>
        <taxon>Metazoa</taxon>
        <taxon>Chordata</taxon>
        <taxon>Craniata</taxon>
        <taxon>Vertebrata</taxon>
        <taxon>Euteleostomi</taxon>
        <taxon>Amphibia</taxon>
        <taxon>Batrachia</taxon>
        <taxon>Caudata</taxon>
        <taxon>Salamandroidea</taxon>
        <taxon>Salamandridae</taxon>
        <taxon>Pleurodelinae</taxon>
        <taxon>Pleurodeles</taxon>
    </lineage>
</organism>
<reference evidence="2" key="1">
    <citation type="journal article" date="2022" name="bioRxiv">
        <title>Sequencing and chromosome-scale assembly of the giantPleurodeles waltlgenome.</title>
        <authorList>
            <person name="Brown T."/>
            <person name="Elewa A."/>
            <person name="Iarovenko S."/>
            <person name="Subramanian E."/>
            <person name="Araus A.J."/>
            <person name="Petzold A."/>
            <person name="Susuki M."/>
            <person name="Suzuki K.-i.T."/>
            <person name="Hayashi T."/>
            <person name="Toyoda A."/>
            <person name="Oliveira C."/>
            <person name="Osipova E."/>
            <person name="Leigh N.D."/>
            <person name="Simon A."/>
            <person name="Yun M.H."/>
        </authorList>
    </citation>
    <scope>NUCLEOTIDE SEQUENCE</scope>
    <source>
        <strain evidence="2">20211129_DDA</strain>
        <tissue evidence="2">Liver</tissue>
    </source>
</reference>
<name>A0AAV7VRE7_PLEWA</name>
<dbReference type="EMBL" id="JANPWB010000003">
    <property type="protein sequence ID" value="KAJ1203264.1"/>
    <property type="molecule type" value="Genomic_DNA"/>
</dbReference>
<evidence type="ECO:0000313" key="3">
    <source>
        <dbReference type="Proteomes" id="UP001066276"/>
    </source>
</evidence>
<keyword evidence="3" id="KW-1185">Reference proteome</keyword>
<evidence type="ECO:0000256" key="1">
    <source>
        <dbReference type="SAM" id="MobiDB-lite"/>
    </source>
</evidence>
<dbReference type="AlphaFoldDB" id="A0AAV7VRE7"/>
<protein>
    <submittedName>
        <fullName evidence="2">Uncharacterized protein</fullName>
    </submittedName>
</protein>
<evidence type="ECO:0000313" key="2">
    <source>
        <dbReference type="EMBL" id="KAJ1203264.1"/>
    </source>
</evidence>
<proteinExistence type="predicted"/>
<sequence length="175" mass="18222">MVRFPSSSLHKGGCTPAPAAAPKQSALLSEFSRHALGSDLARHVPAQPPPGPVSVHAPTVALPSQRPPDPIGPQAGMAVPRLRLPRGLTPPFRLQDFSARSRYGSPPLLGRPPAPVPRRTASQLQSPAPAVGTGRKFGSPPARLSPKQQGSNRALRLPARSPQVLTAVRASIAPG</sequence>
<gene>
    <name evidence="2" type="ORF">NDU88_007056</name>
</gene>
<accession>A0AAV7VRE7</accession>
<dbReference type="Proteomes" id="UP001066276">
    <property type="component" value="Chromosome 2_1"/>
</dbReference>
<comment type="caution">
    <text evidence="2">The sequence shown here is derived from an EMBL/GenBank/DDBJ whole genome shotgun (WGS) entry which is preliminary data.</text>
</comment>